<evidence type="ECO:0000313" key="2">
    <source>
        <dbReference type="EMBL" id="CAF9921106.1"/>
    </source>
</evidence>
<evidence type="ECO:0000256" key="1">
    <source>
        <dbReference type="SAM" id="MobiDB-lite"/>
    </source>
</evidence>
<dbReference type="OrthoDB" id="5333461at2759"/>
<gene>
    <name evidence="2" type="ORF">HETSPECPRED_004436</name>
</gene>
<keyword evidence="3" id="KW-1185">Reference proteome</keyword>
<dbReference type="Proteomes" id="UP000664521">
    <property type="component" value="Unassembled WGS sequence"/>
</dbReference>
<feature type="compositionally biased region" description="Low complexity" evidence="1">
    <location>
        <begin position="72"/>
        <end position="98"/>
    </location>
</feature>
<reference evidence="2" key="1">
    <citation type="submission" date="2021-03" db="EMBL/GenBank/DDBJ databases">
        <authorList>
            <person name="Tagirdzhanova G."/>
        </authorList>
    </citation>
    <scope>NUCLEOTIDE SEQUENCE</scope>
</reference>
<feature type="compositionally biased region" description="Polar residues" evidence="1">
    <location>
        <begin position="161"/>
        <end position="172"/>
    </location>
</feature>
<feature type="region of interest" description="Disordered" evidence="1">
    <location>
        <begin position="57"/>
        <end position="112"/>
    </location>
</feature>
<feature type="compositionally biased region" description="Pro residues" evidence="1">
    <location>
        <begin position="175"/>
        <end position="187"/>
    </location>
</feature>
<dbReference type="AlphaFoldDB" id="A0A8H3FAK4"/>
<feature type="compositionally biased region" description="Low complexity" evidence="1">
    <location>
        <begin position="203"/>
        <end position="213"/>
    </location>
</feature>
<protein>
    <submittedName>
        <fullName evidence="2">Uncharacterized protein</fullName>
    </submittedName>
</protein>
<dbReference type="EMBL" id="CAJPDS010000027">
    <property type="protein sequence ID" value="CAF9921106.1"/>
    <property type="molecule type" value="Genomic_DNA"/>
</dbReference>
<sequence>MRFPSFSFRTHKKAWFYSLDPKSRYFLSKLPESEVPVVTEDELRGLTGTRRVYWCDEKRRREAEAQQDESSRPSSSSSSSSSGSTSSSSSASTIRAPSLKSTTSGPSQDPFDNLHAQEMLYFTPPPSSIYSRNTAGISYQDLQSSNGSPPPPFSPGPASSIYSRNTAGMSYQNLPTPPLQRPSPPRNPTSHPRRPSSPPLSRPSPSASPAFFPRHPRHSRVFDARNLYCIVHTRPCALCAAPCCAYRGAMDSYDAVRKASTPTSSSSSANPVSAPHLSRAASVSEKDPQQQKQVLKTLIRAIRSAVTLPSRDESTFVRCGECVRWVCPACVGVCPVEGCADVVCKGCKPEMGTACEWHDGSECREGREEAKGKGRISGMTIDHPLFYRVSVERKNTASGTGSKFVPAEDGGEGRWVGVRFERGREVL</sequence>
<feature type="region of interest" description="Disordered" evidence="1">
    <location>
        <begin position="139"/>
        <end position="213"/>
    </location>
</feature>
<organism evidence="2 3">
    <name type="scientific">Heterodermia speciosa</name>
    <dbReference type="NCBI Taxonomy" id="116794"/>
    <lineage>
        <taxon>Eukaryota</taxon>
        <taxon>Fungi</taxon>
        <taxon>Dikarya</taxon>
        <taxon>Ascomycota</taxon>
        <taxon>Pezizomycotina</taxon>
        <taxon>Lecanoromycetes</taxon>
        <taxon>OSLEUM clade</taxon>
        <taxon>Lecanoromycetidae</taxon>
        <taxon>Caliciales</taxon>
        <taxon>Physciaceae</taxon>
        <taxon>Heterodermia</taxon>
    </lineage>
</organism>
<comment type="caution">
    <text evidence="2">The sequence shown here is derived from an EMBL/GenBank/DDBJ whole genome shotgun (WGS) entry which is preliminary data.</text>
</comment>
<accession>A0A8H3FAK4</accession>
<name>A0A8H3FAK4_9LECA</name>
<proteinExistence type="predicted"/>
<feature type="compositionally biased region" description="Low complexity" evidence="1">
    <location>
        <begin position="259"/>
        <end position="275"/>
    </location>
</feature>
<evidence type="ECO:0000313" key="3">
    <source>
        <dbReference type="Proteomes" id="UP000664521"/>
    </source>
</evidence>
<feature type="region of interest" description="Disordered" evidence="1">
    <location>
        <begin position="259"/>
        <end position="292"/>
    </location>
</feature>